<dbReference type="Proteomes" id="UP000523000">
    <property type="component" value="Unassembled WGS sequence"/>
</dbReference>
<evidence type="ECO:0000313" key="3">
    <source>
        <dbReference type="Proteomes" id="UP000523000"/>
    </source>
</evidence>
<feature type="transmembrane region" description="Helical" evidence="1">
    <location>
        <begin position="43"/>
        <end position="66"/>
    </location>
</feature>
<sequence length="139" mass="14734">MLLPPSSLSRAERWKWRFVTAGNIIMLLVGAISPFTSTPMNPLLSGALILMGILFTATGLVMLRGLPKRLGPLAYRRIVAVAGLVFGLAGLLLALFALGEPDPSFPKRYSRGFMIVAGFAAAVFMGSAGIVGLFGKNPK</sequence>
<keyword evidence="1" id="KW-0472">Membrane</keyword>
<comment type="caution">
    <text evidence="2">The sequence shown here is derived from an EMBL/GenBank/DDBJ whole genome shotgun (WGS) entry which is preliminary data.</text>
</comment>
<proteinExistence type="predicted"/>
<dbReference type="RefSeq" id="WP_183509537.1">
    <property type="nucleotide sequence ID" value="NZ_BAABGK010000112.1"/>
</dbReference>
<evidence type="ECO:0000313" key="2">
    <source>
        <dbReference type="EMBL" id="MBB2994162.1"/>
    </source>
</evidence>
<evidence type="ECO:0000256" key="1">
    <source>
        <dbReference type="SAM" id="Phobius"/>
    </source>
</evidence>
<feature type="transmembrane region" description="Helical" evidence="1">
    <location>
        <begin position="16"/>
        <end position="37"/>
    </location>
</feature>
<gene>
    <name evidence="2" type="ORF">E9229_000353</name>
</gene>
<reference evidence="2 3" key="1">
    <citation type="submission" date="2020-08" db="EMBL/GenBank/DDBJ databases">
        <title>Sequencing the genomes of 1000 actinobacteria strains.</title>
        <authorList>
            <person name="Klenk H.-P."/>
        </authorList>
    </citation>
    <scope>NUCLEOTIDE SEQUENCE [LARGE SCALE GENOMIC DNA]</scope>
    <source>
        <strain evidence="2 3">DSM 22826</strain>
    </source>
</reference>
<keyword evidence="3" id="KW-1185">Reference proteome</keyword>
<name>A0A839QLU4_9MICC</name>
<keyword evidence="1" id="KW-1133">Transmembrane helix</keyword>
<feature type="transmembrane region" description="Helical" evidence="1">
    <location>
        <begin position="78"/>
        <end position="99"/>
    </location>
</feature>
<organism evidence="2 3">
    <name type="scientific">Paeniglutamicibacter cryotolerans</name>
    <dbReference type="NCBI Taxonomy" id="670079"/>
    <lineage>
        <taxon>Bacteria</taxon>
        <taxon>Bacillati</taxon>
        <taxon>Actinomycetota</taxon>
        <taxon>Actinomycetes</taxon>
        <taxon>Micrococcales</taxon>
        <taxon>Micrococcaceae</taxon>
        <taxon>Paeniglutamicibacter</taxon>
    </lineage>
</organism>
<protein>
    <submittedName>
        <fullName evidence="2">Drug/metabolite transporter (DMT)-like permease</fullName>
    </submittedName>
</protein>
<dbReference type="EMBL" id="JACHVS010000001">
    <property type="protein sequence ID" value="MBB2994162.1"/>
    <property type="molecule type" value="Genomic_DNA"/>
</dbReference>
<accession>A0A839QLU4</accession>
<dbReference type="AlphaFoldDB" id="A0A839QLU4"/>
<keyword evidence="1" id="KW-0812">Transmembrane</keyword>
<feature type="transmembrane region" description="Helical" evidence="1">
    <location>
        <begin position="111"/>
        <end position="134"/>
    </location>
</feature>